<sequence length="681" mass="74657">MASTELRPNLLEWTESDVHSWFSSIGFPQYETQIRENNITGDVLAVLDVDSLKEIGIMTVGQRLSILKHIYHAKLAYNIPVEPDHYIPPSEADDKPEGLNVDKLYQIVKEQAIRLRSLEFENRRLSEDVRGYVEDVNSVRASWSRMSSDESSPLQRQASFNWNFSKSGQSPTKTNLVESPHPSPQRLEYDISRSNGPPSATLSPSSSQMLHSTGEGNNTPKPFGPSPSGSNSQLPVNGSSNPSKPQPHRQESSDNLKSFKVSLEDPAWKVLPAALKKYKINNDDWQNYAMFICYGSAGNRIERCLSYDEKPLLLFQKLKDAKKNPVFMLKHIKDIRSPIAVAQQKQAARKASETPSSGQSRGGSSTDRPSLRPPLLQVQSAILGPNSQQPGHSQPGFLTGSNGKSGWPEVVSPSIDNKDRHEDLSSSTLPSTSTTNSGTHHQESSGPVVNVKEPMPSGTGTLSYAVAIYPYMAEQEDEFDVVVGDTFVIISRARGWWVVQRDPEGRGLVETDPSKQGWVPAGCLLETKVPVSVAIEEAANATRLNTSDSPEQVSRTPILPLSILSTSFPGVALMEYRKKGEEELDLQKDDALRVFKRYNHWSYAVKEDTGDRGWVPSWFIGKVPTANTPATPNPSMMSSNLSTSVTIDTEAGNGGGNITGVQVSPMSSAFPPMQGRTAAVG</sequence>
<comment type="caution">
    <text evidence="1">The sequence shown here is derived from an EMBL/GenBank/DDBJ whole genome shotgun (WGS) entry which is preliminary data.</text>
</comment>
<dbReference type="Proteomes" id="UP000886501">
    <property type="component" value="Unassembled WGS sequence"/>
</dbReference>
<proteinExistence type="predicted"/>
<evidence type="ECO:0000313" key="2">
    <source>
        <dbReference type="Proteomes" id="UP000886501"/>
    </source>
</evidence>
<protein>
    <submittedName>
        <fullName evidence="1">Uncharacterized protein</fullName>
    </submittedName>
</protein>
<dbReference type="EMBL" id="MU118221">
    <property type="protein sequence ID" value="KAF9643470.1"/>
    <property type="molecule type" value="Genomic_DNA"/>
</dbReference>
<keyword evidence="2" id="KW-1185">Reference proteome</keyword>
<name>A0ACB6Z269_THEGA</name>
<reference evidence="1" key="1">
    <citation type="submission" date="2019-10" db="EMBL/GenBank/DDBJ databases">
        <authorList>
            <consortium name="DOE Joint Genome Institute"/>
            <person name="Kuo A."/>
            <person name="Miyauchi S."/>
            <person name="Kiss E."/>
            <person name="Drula E."/>
            <person name="Kohler A."/>
            <person name="Sanchez-Garcia M."/>
            <person name="Andreopoulos B."/>
            <person name="Barry K.W."/>
            <person name="Bonito G."/>
            <person name="Buee M."/>
            <person name="Carver A."/>
            <person name="Chen C."/>
            <person name="Cichocki N."/>
            <person name="Clum A."/>
            <person name="Culley D."/>
            <person name="Crous P.W."/>
            <person name="Fauchery L."/>
            <person name="Girlanda M."/>
            <person name="Hayes R."/>
            <person name="Keri Z."/>
            <person name="Labutti K."/>
            <person name="Lipzen A."/>
            <person name="Lombard V."/>
            <person name="Magnuson J."/>
            <person name="Maillard F."/>
            <person name="Morin E."/>
            <person name="Murat C."/>
            <person name="Nolan M."/>
            <person name="Ohm R."/>
            <person name="Pangilinan J."/>
            <person name="Pereira M."/>
            <person name="Perotto S."/>
            <person name="Peter M."/>
            <person name="Riley R."/>
            <person name="Sitrit Y."/>
            <person name="Stielow B."/>
            <person name="Szollosi G."/>
            <person name="Zifcakova L."/>
            <person name="Stursova M."/>
            <person name="Spatafora J.W."/>
            <person name="Tedersoo L."/>
            <person name="Vaario L.-M."/>
            <person name="Yamada A."/>
            <person name="Yan M."/>
            <person name="Wang P."/>
            <person name="Xu J."/>
            <person name="Bruns T."/>
            <person name="Baldrian P."/>
            <person name="Vilgalys R."/>
            <person name="Henrissat B."/>
            <person name="Grigoriev I.V."/>
            <person name="Hibbett D."/>
            <person name="Nagy L.G."/>
            <person name="Martin F.M."/>
        </authorList>
    </citation>
    <scope>NUCLEOTIDE SEQUENCE</scope>
    <source>
        <strain evidence="1">P2</strain>
    </source>
</reference>
<gene>
    <name evidence="1" type="ORF">BDM02DRAFT_3223284</name>
</gene>
<organism evidence="1 2">
    <name type="scientific">Thelephora ganbajun</name>
    <name type="common">Ganba fungus</name>
    <dbReference type="NCBI Taxonomy" id="370292"/>
    <lineage>
        <taxon>Eukaryota</taxon>
        <taxon>Fungi</taxon>
        <taxon>Dikarya</taxon>
        <taxon>Basidiomycota</taxon>
        <taxon>Agaricomycotina</taxon>
        <taxon>Agaricomycetes</taxon>
        <taxon>Thelephorales</taxon>
        <taxon>Thelephoraceae</taxon>
        <taxon>Thelephora</taxon>
    </lineage>
</organism>
<accession>A0ACB6Z269</accession>
<reference evidence="1" key="2">
    <citation type="journal article" date="2020" name="Nat. Commun.">
        <title>Large-scale genome sequencing of mycorrhizal fungi provides insights into the early evolution of symbiotic traits.</title>
        <authorList>
            <person name="Miyauchi S."/>
            <person name="Kiss E."/>
            <person name="Kuo A."/>
            <person name="Drula E."/>
            <person name="Kohler A."/>
            <person name="Sanchez-Garcia M."/>
            <person name="Morin E."/>
            <person name="Andreopoulos B."/>
            <person name="Barry K.W."/>
            <person name="Bonito G."/>
            <person name="Buee M."/>
            <person name="Carver A."/>
            <person name="Chen C."/>
            <person name="Cichocki N."/>
            <person name="Clum A."/>
            <person name="Culley D."/>
            <person name="Crous P.W."/>
            <person name="Fauchery L."/>
            <person name="Girlanda M."/>
            <person name="Hayes R.D."/>
            <person name="Keri Z."/>
            <person name="LaButti K."/>
            <person name="Lipzen A."/>
            <person name="Lombard V."/>
            <person name="Magnuson J."/>
            <person name="Maillard F."/>
            <person name="Murat C."/>
            <person name="Nolan M."/>
            <person name="Ohm R.A."/>
            <person name="Pangilinan J."/>
            <person name="Pereira M.F."/>
            <person name="Perotto S."/>
            <person name="Peter M."/>
            <person name="Pfister S."/>
            <person name="Riley R."/>
            <person name="Sitrit Y."/>
            <person name="Stielow J.B."/>
            <person name="Szollosi G."/>
            <person name="Zifcakova L."/>
            <person name="Stursova M."/>
            <person name="Spatafora J.W."/>
            <person name="Tedersoo L."/>
            <person name="Vaario L.M."/>
            <person name="Yamada A."/>
            <person name="Yan M."/>
            <person name="Wang P."/>
            <person name="Xu J."/>
            <person name="Bruns T."/>
            <person name="Baldrian P."/>
            <person name="Vilgalys R."/>
            <person name="Dunand C."/>
            <person name="Henrissat B."/>
            <person name="Grigoriev I.V."/>
            <person name="Hibbett D."/>
            <person name="Nagy L.G."/>
            <person name="Martin F.M."/>
        </authorList>
    </citation>
    <scope>NUCLEOTIDE SEQUENCE</scope>
    <source>
        <strain evidence="1">P2</strain>
    </source>
</reference>
<evidence type="ECO:0000313" key="1">
    <source>
        <dbReference type="EMBL" id="KAF9643470.1"/>
    </source>
</evidence>